<dbReference type="CDD" id="cd03255">
    <property type="entry name" value="ABC_MJ0796_LolCDE_FtsE"/>
    <property type="match status" value="1"/>
</dbReference>
<dbReference type="InterPro" id="IPR017911">
    <property type="entry name" value="MacB-like_ATP-bd"/>
</dbReference>
<dbReference type="InterPro" id="IPR015854">
    <property type="entry name" value="ABC_transpr_LolD-like"/>
</dbReference>
<dbReference type="GO" id="GO:0005524">
    <property type="term" value="F:ATP binding"/>
    <property type="evidence" value="ECO:0007669"/>
    <property type="project" value="UniProtKB-KW"/>
</dbReference>
<dbReference type="Gene3D" id="3.40.50.300">
    <property type="entry name" value="P-loop containing nucleotide triphosphate hydrolases"/>
    <property type="match status" value="1"/>
</dbReference>
<dbReference type="GO" id="GO:0022857">
    <property type="term" value="F:transmembrane transporter activity"/>
    <property type="evidence" value="ECO:0007669"/>
    <property type="project" value="UniProtKB-ARBA"/>
</dbReference>
<evidence type="ECO:0000256" key="2">
    <source>
        <dbReference type="ARBA" id="ARBA00022741"/>
    </source>
</evidence>
<evidence type="ECO:0000313" key="10">
    <source>
        <dbReference type="Proteomes" id="UP000278252"/>
    </source>
</evidence>
<proteinExistence type="predicted"/>
<evidence type="ECO:0000313" key="8">
    <source>
        <dbReference type="Proteomes" id="UP000185713"/>
    </source>
</evidence>
<feature type="domain" description="ABC transporter" evidence="4">
    <location>
        <begin position="16"/>
        <end position="235"/>
    </location>
</feature>
<reference evidence="6 10" key="4">
    <citation type="submission" date="2018-10" db="EMBL/GenBank/DDBJ databases">
        <title>Cultivation of a novel Methanohalophilus strain from Kebrit Deep of the Red Sea and a genomic comparison of members of the genus Methanohalophilus.</title>
        <authorList>
            <person name="Guan Y."/>
            <person name="Ngugi D.K."/>
            <person name="Stingl U."/>
        </authorList>
    </citation>
    <scope>NUCLEOTIDE SEQUENCE [LARGE SCALE GENOMIC DNA]</scope>
    <source>
        <strain evidence="6 10">DSM 7471</strain>
    </source>
</reference>
<reference evidence="9" key="3">
    <citation type="submission" date="2017-04" db="EMBL/GenBank/DDBJ databases">
        <authorList>
            <person name="Varghese N."/>
            <person name="Submissions S."/>
        </authorList>
    </citation>
    <scope>NUCLEOTIDE SEQUENCE [LARGE SCALE GENOMIC DNA]</scope>
    <source>
        <strain evidence="9">FDF-1</strain>
    </source>
</reference>
<evidence type="ECO:0000313" key="9">
    <source>
        <dbReference type="Proteomes" id="UP000193969"/>
    </source>
</evidence>
<dbReference type="RefSeq" id="WP_072358055.1">
    <property type="nucleotide sequence ID" value="NZ_FXBN01000001.1"/>
</dbReference>
<dbReference type="STRING" id="523843.SAMN06264941_0148"/>
<evidence type="ECO:0000256" key="3">
    <source>
        <dbReference type="ARBA" id="ARBA00022840"/>
    </source>
</evidence>
<dbReference type="EMBL" id="JWTK01000001">
    <property type="protein sequence ID" value="OJH50355.1"/>
    <property type="molecule type" value="Genomic_DNA"/>
</dbReference>
<evidence type="ECO:0000259" key="4">
    <source>
        <dbReference type="PROSITE" id="PS50893"/>
    </source>
</evidence>
<organism evidence="5 8">
    <name type="scientific">Methanohalophilus portucalensis FDF-1</name>
    <dbReference type="NCBI Taxonomy" id="523843"/>
    <lineage>
        <taxon>Archaea</taxon>
        <taxon>Methanobacteriati</taxon>
        <taxon>Methanobacteriota</taxon>
        <taxon>Stenosarchaea group</taxon>
        <taxon>Methanomicrobia</taxon>
        <taxon>Methanosarcinales</taxon>
        <taxon>Methanosarcinaceae</taxon>
        <taxon>Methanohalophilus</taxon>
    </lineage>
</organism>
<dbReference type="AlphaFoldDB" id="A0A1L9C745"/>
<dbReference type="PROSITE" id="PS50893">
    <property type="entry name" value="ABC_TRANSPORTER_2"/>
    <property type="match status" value="1"/>
</dbReference>
<dbReference type="SMART" id="SM00382">
    <property type="entry name" value="AAA"/>
    <property type="match status" value="1"/>
</dbReference>
<dbReference type="EMBL" id="FXBN01000001">
    <property type="protein sequence ID" value="SMH29180.1"/>
    <property type="molecule type" value="Genomic_DNA"/>
</dbReference>
<reference evidence="5 8" key="1">
    <citation type="submission" date="2014-12" db="EMBL/GenBank/DDBJ databases">
        <title>The genome sequence of Methanohalophilus portucalensis strain FDF1.</title>
        <authorList>
            <person name="Lai M.-C."/>
            <person name="Lai S.-J."/>
        </authorList>
    </citation>
    <scope>NUCLEOTIDE SEQUENCE [LARGE SCALE GENOMIC DNA]</scope>
    <source>
        <strain evidence="5 8">FDF-1</strain>
    </source>
</reference>
<keyword evidence="2" id="KW-0547">Nucleotide-binding</keyword>
<dbReference type="PANTHER" id="PTHR24220:SF86">
    <property type="entry name" value="ABC TRANSPORTER ABCH.1"/>
    <property type="match status" value="1"/>
</dbReference>
<evidence type="ECO:0000256" key="1">
    <source>
        <dbReference type="ARBA" id="ARBA00022448"/>
    </source>
</evidence>
<dbReference type="Proteomes" id="UP000278252">
    <property type="component" value="Unassembled WGS sequence"/>
</dbReference>
<reference evidence="7" key="2">
    <citation type="submission" date="2017-04" db="EMBL/GenBank/DDBJ databases">
        <authorList>
            <person name="Afonso C.L."/>
            <person name="Miller P.J."/>
            <person name="Scott M.A."/>
            <person name="Spackman E."/>
            <person name="Goraichik I."/>
            <person name="Dimitrov K.M."/>
            <person name="Suarez D.L."/>
            <person name="Swayne D.E."/>
        </authorList>
    </citation>
    <scope>NUCLEOTIDE SEQUENCE [LARGE SCALE GENOMIC DNA]</scope>
    <source>
        <strain evidence="7">FDF-1</strain>
    </source>
</reference>
<evidence type="ECO:0000313" key="5">
    <source>
        <dbReference type="EMBL" id="OJH50355.1"/>
    </source>
</evidence>
<dbReference type="InterPro" id="IPR003439">
    <property type="entry name" value="ABC_transporter-like_ATP-bd"/>
</dbReference>
<dbReference type="PROSITE" id="PS00211">
    <property type="entry name" value="ABC_TRANSPORTER_1"/>
    <property type="match status" value="1"/>
</dbReference>
<dbReference type="FunFam" id="3.40.50.300:FF:000032">
    <property type="entry name" value="Export ABC transporter ATP-binding protein"/>
    <property type="match status" value="1"/>
</dbReference>
<sequence>MQQPEREYTTACNPAIETIGLLKSYMLADQEIPILHGLDLTINRGEFVAIMGPSGSGKSTLMNMLGCLDRPTMGEVRINNRNISELSDSEIAKLRGLEIGFVFQNFNLISRMNALENVLLPTYENSKDNVDPEKRGIELLELVGLGNRMDHKPSEMSGGQCQRVAIARSLINNPSIILADEPTGNLDSKTSLEIMNLFSELHRQGSTVIMITHDPQTAEYASRTIHLKDGYIENN</sequence>
<name>A0A1L9C745_9EURY</name>
<dbReference type="EMBL" id="RJJH01000011">
    <property type="protein sequence ID" value="RNI11210.1"/>
    <property type="molecule type" value="Genomic_DNA"/>
</dbReference>
<keyword evidence="3 6" id="KW-0067">ATP-binding</keyword>
<dbReference type="InterPro" id="IPR003593">
    <property type="entry name" value="AAA+_ATPase"/>
</dbReference>
<keyword evidence="1" id="KW-0813">Transport</keyword>
<keyword evidence="9" id="KW-1185">Reference proteome</keyword>
<gene>
    <name evidence="6" type="ORF">EFE41_06530</name>
    <name evidence="5" type="ORF">MPF_0143</name>
    <name evidence="7" type="ORF">SAMN06264941_0148</name>
</gene>
<dbReference type="InterPro" id="IPR017871">
    <property type="entry name" value="ABC_transporter-like_CS"/>
</dbReference>
<dbReference type="SUPFAM" id="SSF52540">
    <property type="entry name" value="P-loop containing nucleoside triphosphate hydrolases"/>
    <property type="match status" value="1"/>
</dbReference>
<dbReference type="GO" id="GO:0005886">
    <property type="term" value="C:plasma membrane"/>
    <property type="evidence" value="ECO:0007669"/>
    <property type="project" value="TreeGrafter"/>
</dbReference>
<evidence type="ECO:0000313" key="6">
    <source>
        <dbReference type="EMBL" id="RNI11210.1"/>
    </source>
</evidence>
<dbReference type="GO" id="GO:0098796">
    <property type="term" value="C:membrane protein complex"/>
    <property type="evidence" value="ECO:0007669"/>
    <property type="project" value="UniProtKB-ARBA"/>
</dbReference>
<dbReference type="Pfam" id="PF00005">
    <property type="entry name" value="ABC_tran"/>
    <property type="match status" value="1"/>
</dbReference>
<protein>
    <submittedName>
        <fullName evidence="5 6">ABC transporter</fullName>
    </submittedName>
    <submittedName>
        <fullName evidence="7">Putative ABC transport system ATP-binding protein</fullName>
    </submittedName>
</protein>
<dbReference type="Proteomes" id="UP000193969">
    <property type="component" value="Unassembled WGS sequence"/>
</dbReference>
<dbReference type="PANTHER" id="PTHR24220">
    <property type="entry name" value="IMPORT ATP-BINDING PROTEIN"/>
    <property type="match status" value="1"/>
</dbReference>
<dbReference type="Proteomes" id="UP000185713">
    <property type="component" value="Unassembled WGS sequence"/>
</dbReference>
<evidence type="ECO:0000313" key="7">
    <source>
        <dbReference type="EMBL" id="SMH29180.1"/>
    </source>
</evidence>
<dbReference type="GO" id="GO:0016887">
    <property type="term" value="F:ATP hydrolysis activity"/>
    <property type="evidence" value="ECO:0007669"/>
    <property type="project" value="InterPro"/>
</dbReference>
<accession>A0A1L9C745</accession>
<dbReference type="InterPro" id="IPR027417">
    <property type="entry name" value="P-loop_NTPase"/>
</dbReference>